<sequence length="178" mass="19971">MSTPKPGATKAADPKSTPDEQAPLRKQLIALLDGGQAHSTFDETIRDFPTGHRGTVPPNLPYSAWQLLEHLRITQRDILNFSAPPTGGYHPIAWPDDYWPKSPQPPSSNAWDQSITLIRSDLEHFEALINNPSSDLFKPFRWGDGQNLLREALLVADHTSYHLGELVVLRRLLGAWHK</sequence>
<accession>A0AAU7ZL89</accession>
<dbReference type="Gene3D" id="1.20.120.450">
    <property type="entry name" value="dinb family like domain"/>
    <property type="match status" value="1"/>
</dbReference>
<evidence type="ECO:0000313" key="2">
    <source>
        <dbReference type="EMBL" id="XCB31964.1"/>
    </source>
</evidence>
<proteinExistence type="predicted"/>
<reference evidence="2" key="1">
    <citation type="submission" date="2023-08" db="EMBL/GenBank/DDBJ databases">
        <authorList>
            <person name="Messyasz A."/>
            <person name="Mannisto M.K."/>
            <person name="Kerkhof L.J."/>
            <person name="Haggblom M."/>
        </authorList>
    </citation>
    <scope>NUCLEOTIDE SEQUENCE</scope>
    <source>
        <strain evidence="2">X5P6</strain>
    </source>
</reference>
<dbReference type="KEGG" id="tpsc:RBB77_16130"/>
<dbReference type="EMBL" id="CP132942">
    <property type="protein sequence ID" value="XCB31964.1"/>
    <property type="molecule type" value="Genomic_DNA"/>
</dbReference>
<protein>
    <submittedName>
        <fullName evidence="2">DinB family protein</fullName>
    </submittedName>
</protein>
<dbReference type="RefSeq" id="WP_353062810.1">
    <property type="nucleotide sequence ID" value="NZ_CP132942.1"/>
</dbReference>
<reference evidence="2" key="2">
    <citation type="journal article" date="2024" name="Environ. Microbiol.">
        <title>Genome analysis and description of Tunturibacter gen. nov. expands the diversity of Terriglobia in tundra soils.</title>
        <authorList>
            <person name="Messyasz A."/>
            <person name="Mannisto M.K."/>
            <person name="Kerkhof L.J."/>
            <person name="Haggblom M.M."/>
        </authorList>
    </citation>
    <scope>NUCLEOTIDE SEQUENCE</scope>
    <source>
        <strain evidence="2">X5P6</strain>
    </source>
</reference>
<gene>
    <name evidence="2" type="ORF">RBB77_16130</name>
</gene>
<name>A0AAU7ZL89_9BACT</name>
<feature type="region of interest" description="Disordered" evidence="1">
    <location>
        <begin position="1"/>
        <end position="21"/>
    </location>
</feature>
<organism evidence="2">
    <name type="scientific">Tunturiibacter psychrotolerans</name>
    <dbReference type="NCBI Taxonomy" id="3069686"/>
    <lineage>
        <taxon>Bacteria</taxon>
        <taxon>Pseudomonadati</taxon>
        <taxon>Acidobacteriota</taxon>
        <taxon>Terriglobia</taxon>
        <taxon>Terriglobales</taxon>
        <taxon>Acidobacteriaceae</taxon>
        <taxon>Tunturiibacter</taxon>
    </lineage>
</organism>
<dbReference type="InterPro" id="IPR034660">
    <property type="entry name" value="DinB/YfiT-like"/>
</dbReference>
<evidence type="ECO:0000256" key="1">
    <source>
        <dbReference type="SAM" id="MobiDB-lite"/>
    </source>
</evidence>
<dbReference type="AlphaFoldDB" id="A0AAU7ZL89"/>
<dbReference type="SUPFAM" id="SSF109854">
    <property type="entry name" value="DinB/YfiT-like putative metalloenzymes"/>
    <property type="match status" value="1"/>
</dbReference>